<name>D8PEN1_9BACT</name>
<evidence type="ECO:0000313" key="2">
    <source>
        <dbReference type="EMBL" id="CBK41690.1"/>
    </source>
</evidence>
<feature type="chain" id="PRO_5003119883" description="Lipoprotein" evidence="1">
    <location>
        <begin position="27"/>
        <end position="114"/>
    </location>
</feature>
<reference evidence="2 3" key="1">
    <citation type="journal article" date="2010" name="Proc. Natl. Acad. Sci. U.S.A.">
        <title>A Nitrospira metagenome illuminates the physiology and evolution of globally important nitrite-oxidizing bacteria.</title>
        <authorList>
            <person name="Lucker S."/>
            <person name="Wagner M."/>
            <person name="Maixner F."/>
            <person name="Pelletier E."/>
            <person name="Koch H."/>
            <person name="Vacherie B."/>
            <person name="Rattei T."/>
            <person name="Sinninghe Damste J."/>
            <person name="Spieck E."/>
            <person name="Le Paslier D."/>
            <person name="Daims H."/>
        </authorList>
    </citation>
    <scope>NUCLEOTIDE SEQUENCE [LARGE SCALE GENOMIC DNA]</scope>
</reference>
<keyword evidence="1" id="KW-0732">Signal</keyword>
<evidence type="ECO:0008006" key="4">
    <source>
        <dbReference type="Google" id="ProtNLM"/>
    </source>
</evidence>
<dbReference type="EMBL" id="FP929003">
    <property type="protein sequence ID" value="CBK41690.1"/>
    <property type="molecule type" value="Genomic_DNA"/>
</dbReference>
<keyword evidence="3" id="KW-1185">Reference proteome</keyword>
<sequence length="114" mass="12957">MALHRLLKKLPLALLAVLPLQGCATAQGNYQERHIIKHLTVVFLDEESLRHEWQVLSGRQAIVFASQTNTAIPALKSLQGFYDWPSNTLYCPKWNFEVCGHELHHAVLGQFHSD</sequence>
<evidence type="ECO:0000313" key="3">
    <source>
        <dbReference type="Proteomes" id="UP000001660"/>
    </source>
</evidence>
<accession>D8PEN1</accession>
<dbReference type="AlphaFoldDB" id="D8PEN1"/>
<dbReference type="OrthoDB" id="9927446at2"/>
<organism evidence="2 3">
    <name type="scientific">Nitrospira defluvii</name>
    <dbReference type="NCBI Taxonomy" id="330214"/>
    <lineage>
        <taxon>Bacteria</taxon>
        <taxon>Pseudomonadati</taxon>
        <taxon>Nitrospirota</taxon>
        <taxon>Nitrospiria</taxon>
        <taxon>Nitrospirales</taxon>
        <taxon>Nitrospiraceae</taxon>
        <taxon>Nitrospira</taxon>
    </lineage>
</organism>
<proteinExistence type="predicted"/>
<dbReference type="HOGENOM" id="CLU_2116553_0_0_0"/>
<evidence type="ECO:0000256" key="1">
    <source>
        <dbReference type="SAM" id="SignalP"/>
    </source>
</evidence>
<dbReference type="Proteomes" id="UP000001660">
    <property type="component" value="Chromosome"/>
</dbReference>
<feature type="signal peptide" evidence="1">
    <location>
        <begin position="1"/>
        <end position="26"/>
    </location>
</feature>
<dbReference type="KEGG" id="nde:NIDE1966"/>
<protein>
    <recommendedName>
        <fullName evidence="4">Lipoprotein</fullName>
    </recommendedName>
</protein>
<gene>
    <name evidence="2" type="ORF">NIDE1966</name>
</gene>